<dbReference type="SUPFAM" id="SSF53756">
    <property type="entry name" value="UDP-Glycosyltransferase/glycogen phosphorylase"/>
    <property type="match status" value="2"/>
</dbReference>
<evidence type="ECO:0000313" key="3">
    <source>
        <dbReference type="EMBL" id="OEL37931.1"/>
    </source>
</evidence>
<dbReference type="Proteomes" id="UP000095767">
    <property type="component" value="Unassembled WGS sequence"/>
</dbReference>
<dbReference type="CDD" id="cd03784">
    <property type="entry name" value="GT1_Gtf-like"/>
    <property type="match status" value="2"/>
</dbReference>
<dbReference type="AlphaFoldDB" id="A0A1E5WKI1"/>
<keyword evidence="4" id="KW-1185">Reference proteome</keyword>
<dbReference type="FunFam" id="3.40.50.2000:FF:000020">
    <property type="entry name" value="Glycosyltransferase"/>
    <property type="match status" value="2"/>
</dbReference>
<organism evidence="3 4">
    <name type="scientific">Dichanthelium oligosanthes</name>
    <dbReference type="NCBI Taxonomy" id="888268"/>
    <lineage>
        <taxon>Eukaryota</taxon>
        <taxon>Viridiplantae</taxon>
        <taxon>Streptophyta</taxon>
        <taxon>Embryophyta</taxon>
        <taxon>Tracheophyta</taxon>
        <taxon>Spermatophyta</taxon>
        <taxon>Magnoliopsida</taxon>
        <taxon>Liliopsida</taxon>
        <taxon>Poales</taxon>
        <taxon>Poaceae</taxon>
        <taxon>PACMAD clade</taxon>
        <taxon>Panicoideae</taxon>
        <taxon>Panicodae</taxon>
        <taxon>Paniceae</taxon>
        <taxon>Dichantheliinae</taxon>
        <taxon>Dichanthelium</taxon>
    </lineage>
</organism>
<dbReference type="InterPro" id="IPR050481">
    <property type="entry name" value="UDP-glycosyltransf_plant"/>
</dbReference>
<dbReference type="InterPro" id="IPR002213">
    <property type="entry name" value="UDP_glucos_trans"/>
</dbReference>
<name>A0A1E5WKI1_9POAL</name>
<gene>
    <name evidence="3" type="ORF">BAE44_0001049</name>
</gene>
<dbReference type="EMBL" id="LWDX02003602">
    <property type="protein sequence ID" value="OEL37931.1"/>
    <property type="molecule type" value="Genomic_DNA"/>
</dbReference>
<sequence length="981" mass="107256">MKKTVVLYPGLAVSHFVPMMQLADALLEEGYAVTVALIDATLEWDTAFAAAVDRVAASKPSVTFHTLPRIQDPPTITKDVQLLLGYFELKKRYNKHLRELLCSMPSRSIHAVIVDSLSNQALDVTEELGIPAYSFFTSGASVLAAFLQLPSVRTKGQPSFKELGDATLNFHGAPPMPASHLIREMLEDPKSEIYKAMTDSLSKNLEAHGILVNTFRSLEARAVGALTDPQLLRGSELTMSPVYCVGPLAEGPAETKEKHECLAWLDEQPEHSVVLLCFGSLGIGNHSEVQLKEIAVGLERSGHRFLWVVRAPLGDNLDRNLDALLPEGFLERTNGRGLLLKLWAPQVDVLRHRATGAFVTHCGWNSVLEGIMAGVPMLCWPLYAEQKMNKVFMVEEFAVGVEVVGWQQGLVKAEEVEAKVRLVLDSEEGEKLRARVTAHKEAASMAWKNGGSSRAAFGRFLLDAGPRDRLSICKISAMRIPAHCIAAASLVEAGIGAPGRRSMWGKKTFVLYPSLGVGHLIPMVELAKHLLRHGHGALIAVVDPPDADAASAAAVARLAAANPAVAFRLLPAPPSPDAAAHPVKRAHDTLQFANPALRDLLRSLLPAAVDALLLDMFCVDALDVAAELGVPAYFFFASAAGDLAVFLNLPYLYPAVPSFRDMGRALVRCPGMPPIRALDMPLTMQDKESDPTKVRMYQFKRIPEGRGVLVNSFDWLEPRALKALQDDVCVPGRPTPRVYCIGPLVNAGKTGDSSERHECLAWLDAQPERSVVFLCFGSKGAFSAAQLQEIAHGLESSGHRFLWAVRSPPEEEGQFPEPDLERLLPAGFLDRRRDRGMVVKNWVPQAEVVQHEAVGAFVTHCGWNSALEAIMSGLPMICWPLYAEQGLNKVFMVEEMKIAVELQGYEEFVKAEELEAKVRLVMETEEGKVLQERLVVAREKALEATKEGGSSEVAFAQFLRDLEKKSSYGNGECCIATDQGV</sequence>
<evidence type="ECO:0000256" key="1">
    <source>
        <dbReference type="ARBA" id="ARBA00009995"/>
    </source>
</evidence>
<protein>
    <submittedName>
        <fullName evidence="3">Anthocyanidin 5,3-O-glucosyltransferase</fullName>
    </submittedName>
</protein>
<dbReference type="Gene3D" id="3.40.50.2000">
    <property type="entry name" value="Glycogen Phosphorylase B"/>
    <property type="match status" value="4"/>
</dbReference>
<evidence type="ECO:0000256" key="2">
    <source>
        <dbReference type="ARBA" id="ARBA00022679"/>
    </source>
</evidence>
<dbReference type="GO" id="GO:0035251">
    <property type="term" value="F:UDP-glucosyltransferase activity"/>
    <property type="evidence" value="ECO:0007669"/>
    <property type="project" value="InterPro"/>
</dbReference>
<dbReference type="PANTHER" id="PTHR48048:SF66">
    <property type="entry name" value="UDP-GLYCOSYLTRANSFERASE 88A1"/>
    <property type="match status" value="1"/>
</dbReference>
<dbReference type="OrthoDB" id="5835829at2759"/>
<evidence type="ECO:0000313" key="4">
    <source>
        <dbReference type="Proteomes" id="UP000095767"/>
    </source>
</evidence>
<proteinExistence type="inferred from homology"/>
<comment type="caution">
    <text evidence="3">The sequence shown here is derived from an EMBL/GenBank/DDBJ whole genome shotgun (WGS) entry which is preliminary data.</text>
</comment>
<dbReference type="InterPro" id="IPR035595">
    <property type="entry name" value="UDP_glycos_trans_CS"/>
</dbReference>
<comment type="similarity">
    <text evidence="1">Belongs to the UDP-glycosyltransferase family.</text>
</comment>
<dbReference type="PROSITE" id="PS00375">
    <property type="entry name" value="UDPGT"/>
    <property type="match status" value="2"/>
</dbReference>
<keyword evidence="2 3" id="KW-0808">Transferase</keyword>
<accession>A0A1E5WKI1</accession>
<reference evidence="3 4" key="1">
    <citation type="submission" date="2016-09" db="EMBL/GenBank/DDBJ databases">
        <title>The draft genome of Dichanthelium oligosanthes: A C3 panicoid grass species.</title>
        <authorList>
            <person name="Studer A.J."/>
            <person name="Schnable J.C."/>
            <person name="Brutnell T.P."/>
        </authorList>
    </citation>
    <scope>NUCLEOTIDE SEQUENCE [LARGE SCALE GENOMIC DNA]</scope>
    <source>
        <strain evidence="4">cv. Kellogg 1175</strain>
        <tissue evidence="3">Leaf</tissue>
    </source>
</reference>
<dbReference type="FunFam" id="3.40.50.2000:FF:000082">
    <property type="entry name" value="Glycosyltransferase"/>
    <property type="match status" value="2"/>
</dbReference>
<dbReference type="PANTHER" id="PTHR48048">
    <property type="entry name" value="GLYCOSYLTRANSFERASE"/>
    <property type="match status" value="1"/>
</dbReference>
<dbReference type="Pfam" id="PF00201">
    <property type="entry name" value="UDPGT"/>
    <property type="match status" value="2"/>
</dbReference>